<proteinExistence type="predicted"/>
<keyword evidence="3" id="KW-1185">Reference proteome</keyword>
<sequence length="504" mass="56643">MTSYHGLRTHQGMMHCTPKGLRIPKEEQNAWKDYWKPQVDDIKRPVAKKVNMKQENSPETPRIRNLSNPAATVTVKKENKSASLLPAPSSQRATRSKLRHQLEERATLSKNPKDNWSTVGCKNDATAASRIKEEPISPQNVSIRRYPDDHKVTPIKELEDSSLYLQMNHWLKQNPAVVVAKPAAQPKEQYRSVIEHPTTPPAAPHEAEDPLLTPTSEQETPKSQLLTEIQDCLEKFLKKREEKMRNIRPSESALENVAESFRISTDSIIPTESMEKNQPSLPTQQSSLKKPKERKAAAAGLINQSVSKHPTPRPPVPPKRKNLQLFTGTAEKAERSSATNDGEILQSKEDSENAERVQNVGASPKVSSRLEKNTSSFATPPHLLKKLMDTKAGAAEQVSSWVLKRPAAPPAVPPKRNSRKFRVKQLRGRELPNDLQGANNMREELKVKELVRMFSVSAVQQKTAGPMEKPGSEHPQVKLLAQRHSTFPAQETRVRPTVEDREEQ</sequence>
<feature type="compositionally biased region" description="Basic and acidic residues" evidence="1">
    <location>
        <begin position="346"/>
        <end position="355"/>
    </location>
</feature>
<comment type="caution">
    <text evidence="2">The sequence shown here is derived from an EMBL/GenBank/DDBJ whole genome shotgun (WGS) entry which is preliminary data.</text>
</comment>
<reference evidence="2 3" key="1">
    <citation type="submission" date="2021-06" db="EMBL/GenBank/DDBJ databases">
        <authorList>
            <person name="Palmer J.M."/>
        </authorList>
    </citation>
    <scope>NUCLEOTIDE SEQUENCE [LARGE SCALE GENOMIC DNA]</scope>
    <source>
        <strain evidence="3">if_2019</strain>
        <tissue evidence="2">Muscle</tissue>
    </source>
</reference>
<feature type="region of interest" description="Disordered" evidence="1">
    <location>
        <begin position="129"/>
        <end position="148"/>
    </location>
</feature>
<protein>
    <submittedName>
        <fullName evidence="2">Uncharacterized protein</fullName>
    </submittedName>
</protein>
<evidence type="ECO:0000256" key="1">
    <source>
        <dbReference type="SAM" id="MobiDB-lite"/>
    </source>
</evidence>
<feature type="region of interest" description="Disordered" evidence="1">
    <location>
        <begin position="265"/>
        <end position="382"/>
    </location>
</feature>
<dbReference type="Proteomes" id="UP001482620">
    <property type="component" value="Unassembled WGS sequence"/>
</dbReference>
<organism evidence="2 3">
    <name type="scientific">Ilyodon furcidens</name>
    <name type="common">goldbreast splitfin</name>
    <dbReference type="NCBI Taxonomy" id="33524"/>
    <lineage>
        <taxon>Eukaryota</taxon>
        <taxon>Metazoa</taxon>
        <taxon>Chordata</taxon>
        <taxon>Craniata</taxon>
        <taxon>Vertebrata</taxon>
        <taxon>Euteleostomi</taxon>
        <taxon>Actinopterygii</taxon>
        <taxon>Neopterygii</taxon>
        <taxon>Teleostei</taxon>
        <taxon>Neoteleostei</taxon>
        <taxon>Acanthomorphata</taxon>
        <taxon>Ovalentaria</taxon>
        <taxon>Atherinomorphae</taxon>
        <taxon>Cyprinodontiformes</taxon>
        <taxon>Goodeidae</taxon>
        <taxon>Ilyodon</taxon>
    </lineage>
</organism>
<feature type="compositionally biased region" description="Basic and acidic residues" evidence="1">
    <location>
        <begin position="492"/>
        <end position="504"/>
    </location>
</feature>
<feature type="region of interest" description="Disordered" evidence="1">
    <location>
        <begin position="461"/>
        <end position="504"/>
    </location>
</feature>
<name>A0ABV0V1S1_9TELE</name>
<feature type="region of interest" description="Disordered" evidence="1">
    <location>
        <begin position="74"/>
        <end position="96"/>
    </location>
</feature>
<accession>A0ABV0V1S1</accession>
<feature type="compositionally biased region" description="Polar residues" evidence="1">
    <location>
        <begin position="265"/>
        <end position="288"/>
    </location>
</feature>
<evidence type="ECO:0000313" key="2">
    <source>
        <dbReference type="EMBL" id="MEQ2251328.1"/>
    </source>
</evidence>
<evidence type="ECO:0000313" key="3">
    <source>
        <dbReference type="Proteomes" id="UP001482620"/>
    </source>
</evidence>
<feature type="region of interest" description="Disordered" evidence="1">
    <location>
        <begin position="50"/>
        <end position="69"/>
    </location>
</feature>
<dbReference type="EMBL" id="JAHRIQ010093381">
    <property type="protein sequence ID" value="MEQ2251328.1"/>
    <property type="molecule type" value="Genomic_DNA"/>
</dbReference>
<feature type="compositionally biased region" description="Polar residues" evidence="1">
    <location>
        <begin position="53"/>
        <end position="69"/>
    </location>
</feature>
<feature type="region of interest" description="Disordered" evidence="1">
    <location>
        <begin position="191"/>
        <end position="225"/>
    </location>
</feature>
<feature type="non-terminal residue" evidence="2">
    <location>
        <position position="504"/>
    </location>
</feature>
<feature type="compositionally biased region" description="Polar residues" evidence="1">
    <location>
        <begin position="213"/>
        <end position="225"/>
    </location>
</feature>
<gene>
    <name evidence="2" type="ORF">ILYODFUR_009843</name>
</gene>